<keyword evidence="2" id="KW-0576">Peroxisome</keyword>
<dbReference type="PRINTS" id="PR00689">
    <property type="entry name" value="ACOABINDINGP"/>
</dbReference>
<name>A0A6J8DY69_MYTCO</name>
<dbReference type="InterPro" id="IPR051053">
    <property type="entry name" value="ECH/Chromodomain_protein"/>
</dbReference>
<evidence type="ECO:0000259" key="4">
    <source>
        <dbReference type="PROSITE" id="PS51228"/>
    </source>
</evidence>
<comment type="subcellular location">
    <subcellularLocation>
        <location evidence="1">Peroxisome</location>
    </subcellularLocation>
</comment>
<dbReference type="InterPro" id="IPR001753">
    <property type="entry name" value="Enoyl-CoA_hydra/iso"/>
</dbReference>
<dbReference type="PROSITE" id="PS51228">
    <property type="entry name" value="ACB_2"/>
    <property type="match status" value="1"/>
</dbReference>
<dbReference type="GO" id="GO:0004165">
    <property type="term" value="F:delta(3)-delta(2)-enoyl-CoA isomerase activity"/>
    <property type="evidence" value="ECO:0007669"/>
    <property type="project" value="UniProtKB-EC"/>
</dbReference>
<dbReference type="Pfam" id="PF00378">
    <property type="entry name" value="ECH_1"/>
    <property type="match status" value="1"/>
</dbReference>
<protein>
    <submittedName>
        <fullName evidence="5">ECI2</fullName>
        <ecNumber evidence="5">5.3.3.8</ecNumber>
    </submittedName>
</protein>
<dbReference type="SUPFAM" id="SSF52096">
    <property type="entry name" value="ClpP/crotonase"/>
    <property type="match status" value="1"/>
</dbReference>
<organism evidence="5 6">
    <name type="scientific">Mytilus coruscus</name>
    <name type="common">Sea mussel</name>
    <dbReference type="NCBI Taxonomy" id="42192"/>
    <lineage>
        <taxon>Eukaryota</taxon>
        <taxon>Metazoa</taxon>
        <taxon>Spiralia</taxon>
        <taxon>Lophotrochozoa</taxon>
        <taxon>Mollusca</taxon>
        <taxon>Bivalvia</taxon>
        <taxon>Autobranchia</taxon>
        <taxon>Pteriomorphia</taxon>
        <taxon>Mytilida</taxon>
        <taxon>Mytiloidea</taxon>
        <taxon>Mytilidae</taxon>
        <taxon>Mytilinae</taxon>
        <taxon>Mytilus</taxon>
    </lineage>
</organism>
<evidence type="ECO:0000256" key="3">
    <source>
        <dbReference type="ARBA" id="ARBA00023235"/>
    </source>
</evidence>
<evidence type="ECO:0000256" key="1">
    <source>
        <dbReference type="ARBA" id="ARBA00004275"/>
    </source>
</evidence>
<dbReference type="PANTHER" id="PTHR43684">
    <property type="match status" value="1"/>
</dbReference>
<gene>
    <name evidence="5" type="ORF">MCOR_45339</name>
</gene>
<dbReference type="PROSITE" id="PS00880">
    <property type="entry name" value="ACB_1"/>
    <property type="match status" value="1"/>
</dbReference>
<proteinExistence type="predicted"/>
<evidence type="ECO:0000256" key="2">
    <source>
        <dbReference type="ARBA" id="ARBA00023140"/>
    </source>
</evidence>
<dbReference type="InterPro" id="IPR029045">
    <property type="entry name" value="ClpP/crotonase-like_dom_sf"/>
</dbReference>
<evidence type="ECO:0000313" key="5">
    <source>
        <dbReference type="EMBL" id="CAC5412351.1"/>
    </source>
</evidence>
<dbReference type="FunFam" id="3.90.226.10:FF:000084">
    <property type="entry name" value="Enoyl-CoA delta isomerase 2, mitochondrial"/>
    <property type="match status" value="1"/>
</dbReference>
<keyword evidence="6" id="KW-1185">Reference proteome</keyword>
<accession>A0A6J8DY69</accession>
<dbReference type="InterPro" id="IPR022408">
    <property type="entry name" value="Acyl-CoA-binding_prot_CS"/>
</dbReference>
<dbReference type="Gene3D" id="1.10.12.10">
    <property type="entry name" value="Lyase 2-enoyl-coa Hydratase, Chain A, domain 2"/>
    <property type="match status" value="1"/>
</dbReference>
<evidence type="ECO:0000313" key="6">
    <source>
        <dbReference type="Proteomes" id="UP000507470"/>
    </source>
</evidence>
<dbReference type="Gene3D" id="1.20.80.10">
    <property type="match status" value="1"/>
</dbReference>
<dbReference type="EMBL" id="CACVKT020007994">
    <property type="protein sequence ID" value="CAC5412351.1"/>
    <property type="molecule type" value="Genomic_DNA"/>
</dbReference>
<feature type="domain" description="ACB" evidence="4">
    <location>
        <begin position="37"/>
        <end position="122"/>
    </location>
</feature>
<dbReference type="AlphaFoldDB" id="A0A6J8DY69"/>
<reference evidence="5 6" key="1">
    <citation type="submission" date="2020-06" db="EMBL/GenBank/DDBJ databases">
        <authorList>
            <person name="Li R."/>
            <person name="Bekaert M."/>
        </authorList>
    </citation>
    <scope>NUCLEOTIDE SEQUENCE [LARGE SCALE GENOMIC DNA]</scope>
    <source>
        <strain evidence="6">wild</strain>
    </source>
</reference>
<dbReference type="Proteomes" id="UP000507470">
    <property type="component" value="Unassembled WGS sequence"/>
</dbReference>
<dbReference type="Gene3D" id="3.90.226.10">
    <property type="entry name" value="2-enoyl-CoA Hydratase, Chain A, domain 1"/>
    <property type="match status" value="1"/>
</dbReference>
<dbReference type="InterPro" id="IPR014352">
    <property type="entry name" value="FERM/acyl-CoA-bd_prot_sf"/>
</dbReference>
<dbReference type="EC" id="5.3.3.8" evidence="5"/>
<dbReference type="GO" id="GO:0005777">
    <property type="term" value="C:peroxisome"/>
    <property type="evidence" value="ECO:0007669"/>
    <property type="project" value="UniProtKB-SubCell"/>
</dbReference>
<dbReference type="SUPFAM" id="SSF47027">
    <property type="entry name" value="Acyl-CoA binding protein"/>
    <property type="match status" value="1"/>
</dbReference>
<dbReference type="InterPro" id="IPR035984">
    <property type="entry name" value="Acyl-CoA-binding_sf"/>
</dbReference>
<dbReference type="CDD" id="cd06558">
    <property type="entry name" value="crotonase-like"/>
    <property type="match status" value="1"/>
</dbReference>
<dbReference type="InterPro" id="IPR000582">
    <property type="entry name" value="Acyl-CoA-binding_protein"/>
</dbReference>
<dbReference type="CDD" id="cd00435">
    <property type="entry name" value="ACBP"/>
    <property type="match status" value="1"/>
</dbReference>
<sequence length="393" mass="43535">MAASIRRSFQNHILTFKNVHFMPTRGFQRSRPVLGVMDAEFEKAKAKLNTLKSEPGNDVKLTIYALFKQATIGKCNVKKPGMMDFVGKAKWDAWNNLSDMTQDEAQKAYIDLVHSLAGDESQSKASASSTESAGKYETLDVTLNDGIYKITLNRPAKKNAINYKMYEEIGLALLEAANDKNCTLAVLTGAGDYYCSGNDLSNFMNIPPDGIGAMAKQAGDILEKFVNAFIDFPKPLIGLINGPAVGVSVTVLGLFDVVYASDKASFHTPFSQLGQAPEGCSSYVFPKIMGTAKASEMLLFNKKITAQEACDRNLVSEVFPNDVFQKETEARVQQYAKLPKISLQKCKLVSRELEKDKLYQVNKHECEILMERWQSNECMNAIMGFFQSKGSKL</sequence>
<dbReference type="InterPro" id="IPR014748">
    <property type="entry name" value="Enoyl-CoA_hydra_C"/>
</dbReference>
<dbReference type="OrthoDB" id="409763at2759"/>
<dbReference type="Pfam" id="PF00887">
    <property type="entry name" value="ACBP"/>
    <property type="match status" value="1"/>
</dbReference>
<dbReference type="PANTHER" id="PTHR43684:SF1">
    <property type="entry name" value="ENOYL-COA DELTA ISOMERASE 2"/>
    <property type="match status" value="1"/>
</dbReference>
<dbReference type="GO" id="GO:0000062">
    <property type="term" value="F:fatty-acyl-CoA binding"/>
    <property type="evidence" value="ECO:0007669"/>
    <property type="project" value="InterPro"/>
</dbReference>
<keyword evidence="3 5" id="KW-0413">Isomerase</keyword>